<dbReference type="InterPro" id="IPR036249">
    <property type="entry name" value="Thioredoxin-like_sf"/>
</dbReference>
<dbReference type="SUPFAM" id="SSF52833">
    <property type="entry name" value="Thioredoxin-like"/>
    <property type="match status" value="1"/>
</dbReference>
<gene>
    <name evidence="2" type="ORF">BCR33DRAFT_716646</name>
</gene>
<dbReference type="CDD" id="cd03205">
    <property type="entry name" value="GST_C_6"/>
    <property type="match status" value="1"/>
</dbReference>
<dbReference type="Gene3D" id="3.40.30.10">
    <property type="entry name" value="Glutaredoxin"/>
    <property type="match status" value="1"/>
</dbReference>
<dbReference type="AlphaFoldDB" id="A0A1Y2CE89"/>
<evidence type="ECO:0000313" key="2">
    <source>
        <dbReference type="EMBL" id="ORY45363.1"/>
    </source>
</evidence>
<accession>A0A1Y2CE89</accession>
<dbReference type="OrthoDB" id="249703at2759"/>
<sequence>MVEFRQHKLYYSPSSPFVRKVLIIAKEVGLYDHIELIPVQVSPLSVNNSQFALENPLAKIPTLLVPDIGPLFGSSVICQYLLSVAESQESQNSQHLLADGAGDALLLMRFESIRPAEKKWDEFYAGQFGKVNRAFDELEKIQQNETNSDAWDLGHVAALCALSYADLRFKGPFDWRDGRPALQSWFENAVLTRDSVKNTFLQ</sequence>
<dbReference type="Proteomes" id="UP000193642">
    <property type="component" value="Unassembled WGS sequence"/>
</dbReference>
<dbReference type="Gene3D" id="1.20.1050.10">
    <property type="match status" value="1"/>
</dbReference>
<dbReference type="STRING" id="329046.A0A1Y2CE89"/>
<dbReference type="SUPFAM" id="SSF47616">
    <property type="entry name" value="GST C-terminal domain-like"/>
    <property type="match status" value="1"/>
</dbReference>
<dbReference type="PROSITE" id="PS50404">
    <property type="entry name" value="GST_NTER"/>
    <property type="match status" value="1"/>
</dbReference>
<dbReference type="EMBL" id="MCGO01000020">
    <property type="protein sequence ID" value="ORY45363.1"/>
    <property type="molecule type" value="Genomic_DNA"/>
</dbReference>
<evidence type="ECO:0000313" key="3">
    <source>
        <dbReference type="Proteomes" id="UP000193642"/>
    </source>
</evidence>
<protein>
    <recommendedName>
        <fullName evidence="1">GST N-terminal domain-containing protein</fullName>
    </recommendedName>
</protein>
<keyword evidence="3" id="KW-1185">Reference proteome</keyword>
<dbReference type="InterPro" id="IPR004045">
    <property type="entry name" value="Glutathione_S-Trfase_N"/>
</dbReference>
<dbReference type="InterPro" id="IPR036282">
    <property type="entry name" value="Glutathione-S-Trfase_C_sf"/>
</dbReference>
<comment type="caution">
    <text evidence="2">The sequence shown here is derived from an EMBL/GenBank/DDBJ whole genome shotgun (WGS) entry which is preliminary data.</text>
</comment>
<proteinExistence type="predicted"/>
<reference evidence="2 3" key="1">
    <citation type="submission" date="2016-07" db="EMBL/GenBank/DDBJ databases">
        <title>Pervasive Adenine N6-methylation of Active Genes in Fungi.</title>
        <authorList>
            <consortium name="DOE Joint Genome Institute"/>
            <person name="Mondo S.J."/>
            <person name="Dannebaum R.O."/>
            <person name="Kuo R.C."/>
            <person name="Labutti K."/>
            <person name="Haridas S."/>
            <person name="Kuo A."/>
            <person name="Salamov A."/>
            <person name="Ahrendt S.R."/>
            <person name="Lipzen A."/>
            <person name="Sullivan W."/>
            <person name="Andreopoulos W.B."/>
            <person name="Clum A."/>
            <person name="Lindquist E."/>
            <person name="Daum C."/>
            <person name="Ramamoorthy G.K."/>
            <person name="Gryganskyi A."/>
            <person name="Culley D."/>
            <person name="Magnuson J.K."/>
            <person name="James T.Y."/>
            <person name="O'Malley M.A."/>
            <person name="Stajich J.E."/>
            <person name="Spatafora J.W."/>
            <person name="Visel A."/>
            <person name="Grigoriev I.V."/>
        </authorList>
    </citation>
    <scope>NUCLEOTIDE SEQUENCE [LARGE SCALE GENOMIC DNA]</scope>
    <source>
        <strain evidence="2 3">JEL800</strain>
    </source>
</reference>
<dbReference type="Pfam" id="PF13417">
    <property type="entry name" value="GST_N_3"/>
    <property type="match status" value="1"/>
</dbReference>
<feature type="domain" description="GST N-terminal" evidence="1">
    <location>
        <begin position="5"/>
        <end position="89"/>
    </location>
</feature>
<dbReference type="Pfam" id="PF13410">
    <property type="entry name" value="GST_C_2"/>
    <property type="match status" value="1"/>
</dbReference>
<organism evidence="2 3">
    <name type="scientific">Rhizoclosmatium globosum</name>
    <dbReference type="NCBI Taxonomy" id="329046"/>
    <lineage>
        <taxon>Eukaryota</taxon>
        <taxon>Fungi</taxon>
        <taxon>Fungi incertae sedis</taxon>
        <taxon>Chytridiomycota</taxon>
        <taxon>Chytridiomycota incertae sedis</taxon>
        <taxon>Chytridiomycetes</taxon>
        <taxon>Chytridiales</taxon>
        <taxon>Chytriomycetaceae</taxon>
        <taxon>Rhizoclosmatium</taxon>
    </lineage>
</organism>
<evidence type="ECO:0000259" key="1">
    <source>
        <dbReference type="PROSITE" id="PS50404"/>
    </source>
</evidence>
<name>A0A1Y2CE89_9FUNG</name>